<gene>
    <name evidence="3" type="ORF">UMAG_02264</name>
</gene>
<evidence type="ECO:0000256" key="2">
    <source>
        <dbReference type="SAM" id="Phobius"/>
    </source>
</evidence>
<dbReference type="RefSeq" id="XP_011388598.1">
    <property type="nucleotide sequence ID" value="XM_011390296.1"/>
</dbReference>
<reference evidence="3 4" key="1">
    <citation type="journal article" date="2006" name="Nature">
        <title>Insights from the genome of the biotrophic fungal plant pathogen Ustilago maydis.</title>
        <authorList>
            <person name="Kamper J."/>
            <person name="Kahmann R."/>
            <person name="Bolker M."/>
            <person name="Ma L.J."/>
            <person name="Brefort T."/>
            <person name="Saville B.J."/>
            <person name="Banuett F."/>
            <person name="Kronstad J.W."/>
            <person name="Gold S.E."/>
            <person name="Muller O."/>
            <person name="Perlin M.H."/>
            <person name="Wosten H.A."/>
            <person name="de Vries R."/>
            <person name="Ruiz-Herrera J."/>
            <person name="Reynaga-Pena C.G."/>
            <person name="Snetselaar K."/>
            <person name="McCann M."/>
            <person name="Perez-Martin J."/>
            <person name="Feldbrugge M."/>
            <person name="Basse C.W."/>
            <person name="Steinberg G."/>
            <person name="Ibeas J.I."/>
            <person name="Holloman W."/>
            <person name="Guzman P."/>
            <person name="Farman M."/>
            <person name="Stajich J.E."/>
            <person name="Sentandreu R."/>
            <person name="Gonzalez-Prieto J.M."/>
            <person name="Kennell J.C."/>
            <person name="Molina L."/>
            <person name="Schirawski J."/>
            <person name="Mendoza-Mendoza A."/>
            <person name="Greilinger D."/>
            <person name="Munch K."/>
            <person name="Rossel N."/>
            <person name="Scherer M."/>
            <person name="Vranes M."/>
            <person name="Ladendorf O."/>
            <person name="Vincon V."/>
            <person name="Fuchs U."/>
            <person name="Sandrock B."/>
            <person name="Meng S."/>
            <person name="Ho E.C."/>
            <person name="Cahill M.J."/>
            <person name="Boyce K.J."/>
            <person name="Klose J."/>
            <person name="Klosterman S.J."/>
            <person name="Deelstra H.J."/>
            <person name="Ortiz-Castellanos L."/>
            <person name="Li W."/>
            <person name="Sanchez-Alonso P."/>
            <person name="Schreier P.H."/>
            <person name="Hauser-Hahn I."/>
            <person name="Vaupel M."/>
            <person name="Koopmann E."/>
            <person name="Friedrich G."/>
            <person name="Voss H."/>
            <person name="Schluter T."/>
            <person name="Margolis J."/>
            <person name="Platt D."/>
            <person name="Swimmer C."/>
            <person name="Gnirke A."/>
            <person name="Chen F."/>
            <person name="Vysotskaia V."/>
            <person name="Mannhaupt G."/>
            <person name="Guldener U."/>
            <person name="Munsterkotter M."/>
            <person name="Haase D."/>
            <person name="Oesterheld M."/>
            <person name="Mewes H.W."/>
            <person name="Mauceli E.W."/>
            <person name="DeCaprio D."/>
            <person name="Wade C.M."/>
            <person name="Butler J."/>
            <person name="Young S."/>
            <person name="Jaffe D.B."/>
            <person name="Calvo S."/>
            <person name="Nusbaum C."/>
            <person name="Galagan J."/>
            <person name="Birren B.W."/>
        </authorList>
    </citation>
    <scope>NUCLEOTIDE SEQUENCE [LARGE SCALE GENOMIC DNA]</scope>
    <source>
        <strain evidence="4">DSM 14603 / FGSC 9021 / UM521</strain>
    </source>
</reference>
<feature type="compositionally biased region" description="Low complexity" evidence="1">
    <location>
        <begin position="43"/>
        <end position="59"/>
    </location>
</feature>
<feature type="region of interest" description="Disordered" evidence="1">
    <location>
        <begin position="1"/>
        <end position="118"/>
    </location>
</feature>
<dbReference type="InParanoid" id="A0A0D1E1E3"/>
<feature type="region of interest" description="Disordered" evidence="1">
    <location>
        <begin position="164"/>
        <end position="198"/>
    </location>
</feature>
<dbReference type="EMBL" id="CM003144">
    <property type="protein sequence ID" value="KIS69741.1"/>
    <property type="molecule type" value="Genomic_DNA"/>
</dbReference>
<feature type="transmembrane region" description="Helical" evidence="2">
    <location>
        <begin position="418"/>
        <end position="443"/>
    </location>
</feature>
<keyword evidence="2" id="KW-0812">Transmembrane</keyword>
<evidence type="ECO:0000313" key="4">
    <source>
        <dbReference type="Proteomes" id="UP000000561"/>
    </source>
</evidence>
<feature type="compositionally biased region" description="Polar residues" evidence="1">
    <location>
        <begin position="90"/>
        <end position="112"/>
    </location>
</feature>
<keyword evidence="2" id="KW-1133">Transmembrane helix</keyword>
<feature type="compositionally biased region" description="Polar residues" evidence="1">
    <location>
        <begin position="359"/>
        <end position="372"/>
    </location>
</feature>
<keyword evidence="2" id="KW-0472">Membrane</keyword>
<feature type="compositionally biased region" description="Low complexity" evidence="1">
    <location>
        <begin position="71"/>
        <end position="82"/>
    </location>
</feature>
<protein>
    <submittedName>
        <fullName evidence="3">Uncharacterized protein</fullName>
    </submittedName>
</protein>
<accession>A0A0D1E1E3</accession>
<organism evidence="3 4">
    <name type="scientific">Mycosarcoma maydis</name>
    <name type="common">Corn smut fungus</name>
    <name type="synonym">Ustilago maydis</name>
    <dbReference type="NCBI Taxonomy" id="5270"/>
    <lineage>
        <taxon>Eukaryota</taxon>
        <taxon>Fungi</taxon>
        <taxon>Dikarya</taxon>
        <taxon>Basidiomycota</taxon>
        <taxon>Ustilaginomycotina</taxon>
        <taxon>Ustilaginomycetes</taxon>
        <taxon>Ustilaginales</taxon>
        <taxon>Ustilaginaceae</taxon>
        <taxon>Mycosarcoma</taxon>
    </lineage>
</organism>
<sequence>MSRNVSSASGAGVRASSSTPVAERTNRSNRGRRSTSTEPRCGASKSAQTQRAASSARSSPVTSYVAGFAASTSRSRPTSHPPVRGASLPQCLSASQQRSPEHGSNSRIATPNSSTSTSCRTSVVLDASAYRYSLNVGTISRFPASCTDGANQILRATKPSQDVSATIPVPIDPGRASVSSATSSRASSRLSSRYTAEEVAPQRRPVYLALPSDPSAVGPWSNTSSTLLSQSKLGDKHASTSSAAKPHKKSDHSGAPSRNSKIMTSFPFPHPVTPRRRGAGGGEGGSANAAGSGGRMAAVGAAWQRLLTAVFAGPYERQLDREEQEDDRITESIIQGIAWRNGTHRDAASGGRTDYGTISIGSSSKKPASADSQDVDPSDPYGYRRLAGPHLLPSYTTHLVARRRERRRARSRARFQCMALWTIWTVSILLVLIVIVLLFSFVFPDRLRIPNHSDDHVLAPWFPIPAPALLPSITIARIHPS</sequence>
<proteinExistence type="predicted"/>
<dbReference type="AlphaFoldDB" id="A0A0D1E1E3"/>
<evidence type="ECO:0000256" key="1">
    <source>
        <dbReference type="SAM" id="MobiDB-lite"/>
    </source>
</evidence>
<feature type="region of interest" description="Disordered" evidence="1">
    <location>
        <begin position="214"/>
        <end position="293"/>
    </location>
</feature>
<dbReference type="eggNOG" id="ENOG502RCK9">
    <property type="taxonomic scope" value="Eukaryota"/>
</dbReference>
<dbReference type="VEuPathDB" id="FungiDB:UMAG_02264"/>
<dbReference type="OMA" id="NDHENAN"/>
<feature type="region of interest" description="Disordered" evidence="1">
    <location>
        <begin position="343"/>
        <end position="379"/>
    </location>
</feature>
<evidence type="ECO:0000313" key="3">
    <source>
        <dbReference type="EMBL" id="KIS69741.1"/>
    </source>
</evidence>
<name>A0A0D1E1E3_MYCMD</name>
<dbReference type="GeneID" id="23563057"/>
<dbReference type="Proteomes" id="UP000000561">
    <property type="component" value="Chromosome 5"/>
</dbReference>
<dbReference type="OrthoDB" id="2556174at2759"/>
<dbReference type="KEGG" id="uma:UMAG_02264"/>
<feature type="compositionally biased region" description="Polar residues" evidence="1">
    <location>
        <begin position="220"/>
        <end position="232"/>
    </location>
</feature>
<feature type="compositionally biased region" description="Low complexity" evidence="1">
    <location>
        <begin position="1"/>
        <end position="18"/>
    </location>
</feature>
<feature type="compositionally biased region" description="Low complexity" evidence="1">
    <location>
        <begin position="175"/>
        <end position="193"/>
    </location>
</feature>
<keyword evidence="4" id="KW-1185">Reference proteome</keyword>